<feature type="compositionally biased region" description="Polar residues" evidence="1">
    <location>
        <begin position="394"/>
        <end position="417"/>
    </location>
</feature>
<evidence type="ECO:0000256" key="1">
    <source>
        <dbReference type="SAM" id="MobiDB-lite"/>
    </source>
</evidence>
<dbReference type="AlphaFoldDB" id="A0A2T7PBM4"/>
<feature type="compositionally biased region" description="Low complexity" evidence="1">
    <location>
        <begin position="310"/>
        <end position="328"/>
    </location>
</feature>
<feature type="chain" id="PRO_5015493721" description="Fucolectin tachylectin-4 pentraxin-1 domain-containing protein" evidence="2">
    <location>
        <begin position="20"/>
        <end position="520"/>
    </location>
</feature>
<dbReference type="SUPFAM" id="SSF49785">
    <property type="entry name" value="Galactose-binding domain-like"/>
    <property type="match status" value="1"/>
</dbReference>
<feature type="region of interest" description="Disordered" evidence="1">
    <location>
        <begin position="394"/>
        <end position="448"/>
    </location>
</feature>
<evidence type="ECO:0000256" key="2">
    <source>
        <dbReference type="SAM" id="SignalP"/>
    </source>
</evidence>
<feature type="region of interest" description="Disordered" evidence="1">
    <location>
        <begin position="301"/>
        <end position="359"/>
    </location>
</feature>
<sequence length="520" mass="55474">MKRLWILFVLTSACFYVDRVAIVSGCSDLLVFPGEINNSLSLVLDGDCDHTCIEVNAQTNYQWTLDMGTDYFLHHVLVYLGAKENISQVPLLLDVGTVCCDVANFSKDCYVTYQPTGRNNSLSYNCQSPSVSHARYLRLVHQTAAPVEICEVQIFGCLSLSKGAVSQNLLLDAAGGGGGGGVGGGDDCNYFGGGETNEAVFKSTTQISTARSDRFVCSVNSLLLCPTAFRLKNIDVLVGRRSSSSIAYTRCVQHDDVFPAVQTLVCGQPLCGQYVRVVKAPVSALEALTLCEVQVYTGTFDPGKPTTNEPSVQTSSTSPTTPENASTPDDSVVNAAGSTQTQNTRETTPDDTSEDSSLSPLVDITFSGVAWGDAGGQTSTAPFPLALDTISTVKSPQSSVNDSSTQPSAENSSTTTETGDDPRLTRAVLSGRDTAAETTPLTSRSDNEALHFSSGVEFTEVTRSTATSTLVSVKATSGDTVMPAPMSVMDRNSLTKPQRQSQQLHQCFTQLQPQQEMKDL</sequence>
<evidence type="ECO:0000313" key="4">
    <source>
        <dbReference type="Proteomes" id="UP000245119"/>
    </source>
</evidence>
<dbReference type="Proteomes" id="UP000245119">
    <property type="component" value="Linkage Group LG5"/>
</dbReference>
<feature type="signal peptide" evidence="2">
    <location>
        <begin position="1"/>
        <end position="19"/>
    </location>
</feature>
<dbReference type="OrthoDB" id="6158720at2759"/>
<dbReference type="InterPro" id="IPR008979">
    <property type="entry name" value="Galactose-bd-like_sf"/>
</dbReference>
<dbReference type="EMBL" id="PZQS01000005">
    <property type="protein sequence ID" value="PVD30810.1"/>
    <property type="molecule type" value="Genomic_DNA"/>
</dbReference>
<dbReference type="Gene3D" id="2.60.120.260">
    <property type="entry name" value="Galactose-binding domain-like"/>
    <property type="match status" value="2"/>
</dbReference>
<keyword evidence="2" id="KW-0732">Signal</keyword>
<dbReference type="PANTHER" id="PTHR45713:SF6">
    <property type="entry name" value="F5_8 TYPE C DOMAIN-CONTAINING PROTEIN"/>
    <property type="match status" value="1"/>
</dbReference>
<name>A0A2T7PBM4_POMCA</name>
<feature type="compositionally biased region" description="Polar residues" evidence="1">
    <location>
        <begin position="336"/>
        <end position="346"/>
    </location>
</feature>
<evidence type="ECO:0000313" key="3">
    <source>
        <dbReference type="EMBL" id="PVD30810.1"/>
    </source>
</evidence>
<accession>A0A2T7PBM4</accession>
<comment type="caution">
    <text evidence="3">The sequence shown here is derived from an EMBL/GenBank/DDBJ whole genome shotgun (WGS) entry which is preliminary data.</text>
</comment>
<evidence type="ECO:0008006" key="5">
    <source>
        <dbReference type="Google" id="ProtNLM"/>
    </source>
</evidence>
<organism evidence="3 4">
    <name type="scientific">Pomacea canaliculata</name>
    <name type="common">Golden apple snail</name>
    <dbReference type="NCBI Taxonomy" id="400727"/>
    <lineage>
        <taxon>Eukaryota</taxon>
        <taxon>Metazoa</taxon>
        <taxon>Spiralia</taxon>
        <taxon>Lophotrochozoa</taxon>
        <taxon>Mollusca</taxon>
        <taxon>Gastropoda</taxon>
        <taxon>Caenogastropoda</taxon>
        <taxon>Architaenioglossa</taxon>
        <taxon>Ampullarioidea</taxon>
        <taxon>Ampullariidae</taxon>
        <taxon>Pomacea</taxon>
    </lineage>
</organism>
<reference evidence="3 4" key="1">
    <citation type="submission" date="2018-04" db="EMBL/GenBank/DDBJ databases">
        <title>The genome of golden apple snail Pomacea canaliculata provides insight into stress tolerance and invasive adaptation.</title>
        <authorList>
            <person name="Liu C."/>
            <person name="Liu B."/>
            <person name="Ren Y."/>
            <person name="Zhang Y."/>
            <person name="Wang H."/>
            <person name="Li S."/>
            <person name="Jiang F."/>
            <person name="Yin L."/>
            <person name="Zhang G."/>
            <person name="Qian W."/>
            <person name="Fan W."/>
        </authorList>
    </citation>
    <scope>NUCLEOTIDE SEQUENCE [LARGE SCALE GENOMIC DNA]</scope>
    <source>
        <strain evidence="3">SZHN2017</strain>
        <tissue evidence="3">Muscle</tissue>
    </source>
</reference>
<dbReference type="InterPro" id="IPR051941">
    <property type="entry name" value="BG_Antigen-Binding_Lectin"/>
</dbReference>
<dbReference type="PANTHER" id="PTHR45713">
    <property type="entry name" value="FTP DOMAIN-CONTAINING PROTEIN"/>
    <property type="match status" value="1"/>
</dbReference>
<proteinExistence type="predicted"/>
<protein>
    <recommendedName>
        <fullName evidence="5">Fucolectin tachylectin-4 pentraxin-1 domain-containing protein</fullName>
    </recommendedName>
</protein>
<keyword evidence="4" id="KW-1185">Reference proteome</keyword>
<gene>
    <name evidence="3" type="ORF">C0Q70_10085</name>
</gene>